<protein>
    <submittedName>
        <fullName evidence="2">Pseudouridine synthase</fullName>
    </submittedName>
</protein>
<dbReference type="SUPFAM" id="SSF55120">
    <property type="entry name" value="Pseudouridine synthase"/>
    <property type="match status" value="1"/>
</dbReference>
<dbReference type="GO" id="GO:0003723">
    <property type="term" value="F:RNA binding"/>
    <property type="evidence" value="ECO:0007669"/>
    <property type="project" value="InterPro"/>
</dbReference>
<dbReference type="Proteomes" id="UP000587991">
    <property type="component" value="Unassembled WGS sequence"/>
</dbReference>
<comment type="caution">
    <text evidence="2">The sequence shown here is derived from an EMBL/GenBank/DDBJ whole genome shotgun (WGS) entry which is preliminary data.</text>
</comment>
<evidence type="ECO:0000259" key="1">
    <source>
        <dbReference type="Pfam" id="PF00849"/>
    </source>
</evidence>
<dbReference type="EMBL" id="JABAIM010000002">
    <property type="protein sequence ID" value="NLR75935.1"/>
    <property type="molecule type" value="Genomic_DNA"/>
</dbReference>
<feature type="domain" description="Pseudouridine synthase RsuA/RluA-like" evidence="1">
    <location>
        <begin position="96"/>
        <end position="241"/>
    </location>
</feature>
<sequence length="304" mass="35100">MSKAPIPWREGIAPSYLWLPEGEWPSLLAYLQTRFRHLDPQALQQRMAQGELFDDHGQALPVAAPYQVGQRIWYYREVAAETPIPFAETILYQDAHLLVVDKPHFLPMTPGGRFLRETLLHRLRTRLNQPQLTPVHRLDRETAGVVLFCLDPASRGAYQTLFERREVRKVYEAVAPWRDLPWPLTHRSRIEAGDHFMTMQEVIGEPNSETRIELIQRLGSHAWYRLQPHTGRKHQLRVHLAGLGIPIVHDPFYPQVLDDKGDDISQPLQLLARSIAFTDPLSGEARQFTSQRQLAWLAEDVRPS</sequence>
<dbReference type="GO" id="GO:0009982">
    <property type="term" value="F:pseudouridine synthase activity"/>
    <property type="evidence" value="ECO:0007669"/>
    <property type="project" value="InterPro"/>
</dbReference>
<dbReference type="InterPro" id="IPR006145">
    <property type="entry name" value="PsdUridine_synth_RsuA/RluA"/>
</dbReference>
<gene>
    <name evidence="2" type="ORF">HF682_12275</name>
</gene>
<dbReference type="PANTHER" id="PTHR21600">
    <property type="entry name" value="MITOCHONDRIAL RNA PSEUDOURIDINE SYNTHASE"/>
    <property type="match status" value="1"/>
</dbReference>
<dbReference type="GO" id="GO:0140098">
    <property type="term" value="F:catalytic activity, acting on RNA"/>
    <property type="evidence" value="ECO:0007669"/>
    <property type="project" value="UniProtKB-ARBA"/>
</dbReference>
<dbReference type="InterPro" id="IPR006224">
    <property type="entry name" value="PsdUridine_synth_RluA-like_CS"/>
</dbReference>
<dbReference type="Pfam" id="PF00849">
    <property type="entry name" value="PseudoU_synth_2"/>
    <property type="match status" value="1"/>
</dbReference>
<proteinExistence type="predicted"/>
<organism evidence="2 3">
    <name type="scientific">Leeia aquatica</name>
    <dbReference type="NCBI Taxonomy" id="2725557"/>
    <lineage>
        <taxon>Bacteria</taxon>
        <taxon>Pseudomonadati</taxon>
        <taxon>Pseudomonadota</taxon>
        <taxon>Betaproteobacteria</taxon>
        <taxon>Neisseriales</taxon>
        <taxon>Leeiaceae</taxon>
        <taxon>Leeia</taxon>
    </lineage>
</organism>
<dbReference type="CDD" id="cd02558">
    <property type="entry name" value="PSRA_1"/>
    <property type="match status" value="1"/>
</dbReference>
<evidence type="ECO:0000313" key="3">
    <source>
        <dbReference type="Proteomes" id="UP000587991"/>
    </source>
</evidence>
<keyword evidence="3" id="KW-1185">Reference proteome</keyword>
<dbReference type="PROSITE" id="PS01129">
    <property type="entry name" value="PSI_RLU"/>
    <property type="match status" value="1"/>
</dbReference>
<dbReference type="AlphaFoldDB" id="A0A847SAL2"/>
<dbReference type="InterPro" id="IPR020103">
    <property type="entry name" value="PsdUridine_synth_cat_dom_sf"/>
</dbReference>
<dbReference type="GO" id="GO:0000455">
    <property type="term" value="P:enzyme-directed rRNA pseudouridine synthesis"/>
    <property type="evidence" value="ECO:0007669"/>
    <property type="project" value="TreeGrafter"/>
</dbReference>
<name>A0A847SAL2_9NEIS</name>
<dbReference type="InterPro" id="IPR050188">
    <property type="entry name" value="RluA_PseudoU_synthase"/>
</dbReference>
<evidence type="ECO:0000313" key="2">
    <source>
        <dbReference type="EMBL" id="NLR75935.1"/>
    </source>
</evidence>
<reference evidence="2 3" key="1">
    <citation type="submission" date="2020-04" db="EMBL/GenBank/DDBJ databases">
        <title>Draft genome of Leeia sp. IMCC25680.</title>
        <authorList>
            <person name="Song J."/>
            <person name="Cho J.-C."/>
        </authorList>
    </citation>
    <scope>NUCLEOTIDE SEQUENCE [LARGE SCALE GENOMIC DNA]</scope>
    <source>
        <strain evidence="2 3">IMCC25680</strain>
    </source>
</reference>
<dbReference type="PANTHER" id="PTHR21600:SF84">
    <property type="entry name" value="PSEUDOURIDINE SYNTHASE RSUA_RLUA-LIKE DOMAIN-CONTAINING PROTEIN"/>
    <property type="match status" value="1"/>
</dbReference>
<dbReference type="RefSeq" id="WP_168877561.1">
    <property type="nucleotide sequence ID" value="NZ_JABAIM010000002.1"/>
</dbReference>
<dbReference type="Gene3D" id="3.30.2350.10">
    <property type="entry name" value="Pseudouridine synthase"/>
    <property type="match status" value="1"/>
</dbReference>
<accession>A0A847SAL2</accession>